<evidence type="ECO:0000313" key="3">
    <source>
        <dbReference type="Proteomes" id="UP000026714"/>
    </source>
</evidence>
<dbReference type="Proteomes" id="UP000026714">
    <property type="component" value="Unassembled WGS sequence"/>
</dbReference>
<dbReference type="PATRIC" id="fig|1286631.3.peg.3093"/>
<proteinExistence type="predicted"/>
<dbReference type="PANTHER" id="PTHR34825:SF1">
    <property type="entry name" value="AAA-ATPASE-LIKE DOMAIN-CONTAINING PROTEIN"/>
    <property type="match status" value="1"/>
</dbReference>
<evidence type="ECO:0000259" key="1">
    <source>
        <dbReference type="Pfam" id="PF09820"/>
    </source>
</evidence>
<dbReference type="eggNOG" id="COG1672">
    <property type="taxonomic scope" value="Bacteria"/>
</dbReference>
<name>A0A059KJ34_9BURK</name>
<organism evidence="2 3">
    <name type="scientific">Sphaerotilus natans subsp. natans DSM 6575</name>
    <dbReference type="NCBI Taxonomy" id="1286631"/>
    <lineage>
        <taxon>Bacteria</taxon>
        <taxon>Pseudomonadati</taxon>
        <taxon>Pseudomonadota</taxon>
        <taxon>Betaproteobacteria</taxon>
        <taxon>Burkholderiales</taxon>
        <taxon>Sphaerotilaceae</taxon>
        <taxon>Sphaerotilus</taxon>
    </lineage>
</organism>
<protein>
    <recommendedName>
        <fullName evidence="1">AAA-ATPase-like domain-containing protein</fullName>
    </recommendedName>
</protein>
<sequence>MESIHCNVFGRARPCSEDGGFRAKGCGQDADLCTGLQPDCGTCQQGMTPYTQAMTTPALPRLKLPLGIQNLRQIREGGYYYVDKSGMAVDLIEAGKYYFLSRPRRFGKSLLVDTLKELFEGNRALFTGLAAESRWDWSKQHPVIRIDLGAGEVHSRAELDLRLHEIIDDHVRRLGLTLHHQSLSGRFGELIRAASAQAGQRAVVLVDEYDKPILDNLTDRETAAVMRDTLRSFYSVLKSADADLSFVLLTGVSKFSKVSLFSGLNQLQDITLDARWSALCGYTDEDIDRVFAPELPGLDRDEIRRWYNGYNWLGTGVYNPYDVLKLFHTRAFHTHWFETGTPSFLVKLLAENRIFSPDLTRMQSDFSLLSSFDVDLIEPEALLFQAGYLTIRSATPATPQEPPIYTLGYPNHEVEMALNRALLPAYGVPARQIATTAVKMRQSLREADWIGLEGLIRSLFASIPSDWYRSNPLAGFEGHYASVFYSHFAALGLDVRVEDATSHGRIDMAVLHAGRVFLFEFKVVDRQATGEALRQIKDRGYADKYRARDEPIHLVGIEFGRAERNVVGFEVETIAG</sequence>
<dbReference type="Pfam" id="PF09820">
    <property type="entry name" value="AAA-ATPase_like"/>
    <property type="match status" value="1"/>
</dbReference>
<dbReference type="EMBL" id="AZRA01000092">
    <property type="protein sequence ID" value="KDB51239.1"/>
    <property type="molecule type" value="Genomic_DNA"/>
</dbReference>
<dbReference type="InterPro" id="IPR018631">
    <property type="entry name" value="AAA-ATPase-like_dom"/>
</dbReference>
<comment type="caution">
    <text evidence="2">The sequence shown here is derived from an EMBL/GenBank/DDBJ whole genome shotgun (WGS) entry which is preliminary data.</text>
</comment>
<dbReference type="InterPro" id="IPR012547">
    <property type="entry name" value="PDDEXK_9"/>
</dbReference>
<accession>A0A059KJ34</accession>
<dbReference type="AlphaFoldDB" id="A0A059KJ34"/>
<reference evidence="2 3" key="1">
    <citation type="journal article" date="2014" name="FEMS Microbiol. Ecol.">
        <title>Sphaerotilus natans encrusted with nanoball-shaped Fe(III) oxide minerals formed by nitrate-reducing mixotrophic Fe(II) oxidation.</title>
        <authorList>
            <person name="Park S."/>
            <person name="Kim D.H."/>
            <person name="Lee J.H."/>
            <person name="Hur H.G."/>
        </authorList>
    </citation>
    <scope>NUCLEOTIDE SEQUENCE [LARGE SCALE GENOMIC DNA]</scope>
    <source>
        <strain evidence="2 3">DSM 6575</strain>
    </source>
</reference>
<dbReference type="Pfam" id="PF08011">
    <property type="entry name" value="PDDEXK_9"/>
    <property type="match status" value="1"/>
</dbReference>
<dbReference type="STRING" id="34103.SAMN05421778_1442"/>
<dbReference type="PANTHER" id="PTHR34825">
    <property type="entry name" value="CONSERVED PROTEIN, WITH A WEAK D-GALACTARATE DEHYDRATASE/ALTRONATE HYDROLASE DOMAIN"/>
    <property type="match status" value="1"/>
</dbReference>
<evidence type="ECO:0000313" key="2">
    <source>
        <dbReference type="EMBL" id="KDB51239.1"/>
    </source>
</evidence>
<keyword evidence="3" id="KW-1185">Reference proteome</keyword>
<gene>
    <name evidence="2" type="ORF">X805_31710</name>
</gene>
<feature type="domain" description="AAA-ATPase-like" evidence="1">
    <location>
        <begin position="65"/>
        <end position="261"/>
    </location>
</feature>